<evidence type="ECO:0000259" key="5">
    <source>
        <dbReference type="PROSITE" id="PS50931"/>
    </source>
</evidence>
<accession>A0A4R3UYV9</accession>
<evidence type="ECO:0000256" key="1">
    <source>
        <dbReference type="ARBA" id="ARBA00009437"/>
    </source>
</evidence>
<proteinExistence type="inferred from homology"/>
<dbReference type="InterPro" id="IPR036388">
    <property type="entry name" value="WH-like_DNA-bd_sf"/>
</dbReference>
<evidence type="ECO:0000256" key="3">
    <source>
        <dbReference type="ARBA" id="ARBA00023125"/>
    </source>
</evidence>
<keyword evidence="2" id="KW-0805">Transcription regulation</keyword>
<dbReference type="GO" id="GO:0003700">
    <property type="term" value="F:DNA-binding transcription factor activity"/>
    <property type="evidence" value="ECO:0007669"/>
    <property type="project" value="InterPro"/>
</dbReference>
<dbReference type="InterPro" id="IPR000847">
    <property type="entry name" value="LysR_HTH_N"/>
</dbReference>
<dbReference type="Pfam" id="PF00126">
    <property type="entry name" value="HTH_1"/>
    <property type="match status" value="1"/>
</dbReference>
<dbReference type="InterPro" id="IPR005119">
    <property type="entry name" value="LysR_subst-bd"/>
</dbReference>
<dbReference type="Gene3D" id="3.40.190.10">
    <property type="entry name" value="Periplasmic binding protein-like II"/>
    <property type="match status" value="2"/>
</dbReference>
<keyword evidence="4" id="KW-0804">Transcription</keyword>
<dbReference type="AlphaFoldDB" id="A0A4R3UYV9"/>
<dbReference type="GO" id="GO:0003677">
    <property type="term" value="F:DNA binding"/>
    <property type="evidence" value="ECO:0007669"/>
    <property type="project" value="UniProtKB-KW"/>
</dbReference>
<dbReference type="GO" id="GO:0005829">
    <property type="term" value="C:cytosol"/>
    <property type="evidence" value="ECO:0007669"/>
    <property type="project" value="TreeGrafter"/>
</dbReference>
<keyword evidence="7" id="KW-1185">Reference proteome</keyword>
<sequence length="334" mass="35201">MLRSTETEPVAADQADEPALSKAVSRLRIRHFQLLDALDRLGSLRRAALELGVTQPAAVALIDDLEFAFGAPLVARGRSGTTLTPAAGAVLARGRVAVHEIATARRLVARGAQCGGHLRLGASPYLISTLVPDLLVRLRDVLPDIQTDVREGTLDTLVAELARGELDAVLSSVDHAAVLSSGASLDIVSLASEHMCVVAGRGHPLFGVARAPLDQVLLGPWVLPHAVSHLRALVDSAVFEVGAAPIVPQVECRGVSNLLLIAAASGLLTVAPHYEAGRPHWRGNISLLDDILPLNATPYVLVTRRYAAWTAELAALREQAKTVAGQLFGTGRPA</sequence>
<organism evidence="6 7">
    <name type="scientific">Paracandidimonas soli</name>
    <dbReference type="NCBI Taxonomy" id="1917182"/>
    <lineage>
        <taxon>Bacteria</taxon>
        <taxon>Pseudomonadati</taxon>
        <taxon>Pseudomonadota</taxon>
        <taxon>Betaproteobacteria</taxon>
        <taxon>Burkholderiales</taxon>
        <taxon>Alcaligenaceae</taxon>
        <taxon>Paracandidimonas</taxon>
    </lineage>
</organism>
<evidence type="ECO:0000313" key="7">
    <source>
        <dbReference type="Proteomes" id="UP000294692"/>
    </source>
</evidence>
<dbReference type="PROSITE" id="PS50931">
    <property type="entry name" value="HTH_LYSR"/>
    <property type="match status" value="1"/>
</dbReference>
<protein>
    <submittedName>
        <fullName evidence="6">DNA-binding transcriptional LysR family regulator</fullName>
    </submittedName>
</protein>
<dbReference type="PANTHER" id="PTHR30419">
    <property type="entry name" value="HTH-TYPE TRANSCRIPTIONAL REGULATOR YBHD"/>
    <property type="match status" value="1"/>
</dbReference>
<dbReference type="Gene3D" id="1.10.10.10">
    <property type="entry name" value="Winged helix-like DNA-binding domain superfamily/Winged helix DNA-binding domain"/>
    <property type="match status" value="1"/>
</dbReference>
<evidence type="ECO:0000313" key="6">
    <source>
        <dbReference type="EMBL" id="TCU96007.1"/>
    </source>
</evidence>
<feature type="domain" description="HTH lysR-type" evidence="5">
    <location>
        <begin position="27"/>
        <end position="84"/>
    </location>
</feature>
<reference evidence="6 7" key="1">
    <citation type="submission" date="2019-03" db="EMBL/GenBank/DDBJ databases">
        <title>Genomic Encyclopedia of Type Strains, Phase IV (KMG-IV): sequencing the most valuable type-strain genomes for metagenomic binning, comparative biology and taxonomic classification.</title>
        <authorList>
            <person name="Goeker M."/>
        </authorList>
    </citation>
    <scope>NUCLEOTIDE SEQUENCE [LARGE SCALE GENOMIC DNA]</scope>
    <source>
        <strain evidence="6 7">DSM 100048</strain>
    </source>
</reference>
<dbReference type="EMBL" id="SMBX01000007">
    <property type="protein sequence ID" value="TCU96007.1"/>
    <property type="molecule type" value="Genomic_DNA"/>
</dbReference>
<evidence type="ECO:0000256" key="4">
    <source>
        <dbReference type="ARBA" id="ARBA00023163"/>
    </source>
</evidence>
<dbReference type="Proteomes" id="UP000294692">
    <property type="component" value="Unassembled WGS sequence"/>
</dbReference>
<evidence type="ECO:0000256" key="2">
    <source>
        <dbReference type="ARBA" id="ARBA00023015"/>
    </source>
</evidence>
<dbReference type="SUPFAM" id="SSF53850">
    <property type="entry name" value="Periplasmic binding protein-like II"/>
    <property type="match status" value="1"/>
</dbReference>
<dbReference type="OrthoDB" id="5914299at2"/>
<name>A0A4R3UYV9_9BURK</name>
<dbReference type="Pfam" id="PF03466">
    <property type="entry name" value="LysR_substrate"/>
    <property type="match status" value="1"/>
</dbReference>
<gene>
    <name evidence="6" type="ORF">EV686_10765</name>
</gene>
<dbReference type="InterPro" id="IPR050950">
    <property type="entry name" value="HTH-type_LysR_regulators"/>
</dbReference>
<comment type="caution">
    <text evidence="6">The sequence shown here is derived from an EMBL/GenBank/DDBJ whole genome shotgun (WGS) entry which is preliminary data.</text>
</comment>
<dbReference type="InterPro" id="IPR036390">
    <property type="entry name" value="WH_DNA-bd_sf"/>
</dbReference>
<keyword evidence="3 6" id="KW-0238">DNA-binding</keyword>
<dbReference type="RefSeq" id="WP_132477492.1">
    <property type="nucleotide sequence ID" value="NZ_JBHRVM010000001.1"/>
</dbReference>
<comment type="similarity">
    <text evidence="1">Belongs to the LysR transcriptional regulatory family.</text>
</comment>
<dbReference type="SUPFAM" id="SSF46785">
    <property type="entry name" value="Winged helix' DNA-binding domain"/>
    <property type="match status" value="1"/>
</dbReference>